<organism evidence="5 6">
    <name type="scientific">Candidatus Chromulinivorax destructor</name>
    <dbReference type="NCBI Taxonomy" id="2066483"/>
    <lineage>
        <taxon>Bacteria</taxon>
        <taxon>Candidatus Babelota</taxon>
        <taxon>Candidatus Babeliae</taxon>
        <taxon>Candidatus Babeliales</taxon>
        <taxon>Candidatus Chromulinivoraceae</taxon>
        <taxon>Candidatus Chromulinivorax</taxon>
    </lineage>
</organism>
<keyword evidence="2" id="KW-0547">Nucleotide-binding</keyword>
<dbReference type="Gene3D" id="3.40.50.300">
    <property type="entry name" value="P-loop containing nucleotide triphosphate hydrolases"/>
    <property type="match status" value="1"/>
</dbReference>
<keyword evidence="3" id="KW-0067">ATP-binding</keyword>
<evidence type="ECO:0000259" key="4">
    <source>
        <dbReference type="PROSITE" id="PS50893"/>
    </source>
</evidence>
<dbReference type="InterPro" id="IPR017871">
    <property type="entry name" value="ABC_transporter-like_CS"/>
</dbReference>
<dbReference type="CDD" id="cd03217">
    <property type="entry name" value="ABC_FeS_Assembly"/>
    <property type="match status" value="1"/>
</dbReference>
<dbReference type="RefSeq" id="WP_115586220.1">
    <property type="nucleotide sequence ID" value="NZ_CP025544.1"/>
</dbReference>
<dbReference type="PANTHER" id="PTHR43204">
    <property type="entry name" value="ABC TRANSPORTER I FAMILY MEMBER 6, CHLOROPLASTIC"/>
    <property type="match status" value="1"/>
</dbReference>
<dbReference type="GO" id="GO:0005524">
    <property type="term" value="F:ATP binding"/>
    <property type="evidence" value="ECO:0007669"/>
    <property type="project" value="UniProtKB-KW"/>
</dbReference>
<dbReference type="InterPro" id="IPR010230">
    <property type="entry name" value="FeS-cluster_ATPase_SufC"/>
</dbReference>
<feature type="domain" description="ABC transporter" evidence="4">
    <location>
        <begin position="2"/>
        <end position="244"/>
    </location>
</feature>
<evidence type="ECO:0000256" key="1">
    <source>
        <dbReference type="ARBA" id="ARBA00006216"/>
    </source>
</evidence>
<dbReference type="Pfam" id="PF00005">
    <property type="entry name" value="ABC_tran"/>
    <property type="match status" value="1"/>
</dbReference>
<dbReference type="AlphaFoldDB" id="A0A345ZD38"/>
<dbReference type="GO" id="GO:0016887">
    <property type="term" value="F:ATP hydrolysis activity"/>
    <property type="evidence" value="ECO:0007669"/>
    <property type="project" value="InterPro"/>
</dbReference>
<dbReference type="KEGG" id="cdes:C0J27_04500"/>
<accession>A0A345ZD38</accession>
<dbReference type="PANTHER" id="PTHR43204:SF1">
    <property type="entry name" value="ABC TRANSPORTER I FAMILY MEMBER 6, CHLOROPLASTIC"/>
    <property type="match status" value="1"/>
</dbReference>
<comment type="similarity">
    <text evidence="1">Belongs to the ABC transporter superfamily. Ycf16 family.</text>
</comment>
<gene>
    <name evidence="5" type="primary">sufC</name>
    <name evidence="5" type="ORF">C0J27_04500</name>
</gene>
<keyword evidence="6" id="KW-1185">Reference proteome</keyword>
<dbReference type="OrthoDB" id="9806149at2"/>
<dbReference type="SUPFAM" id="SSF52540">
    <property type="entry name" value="P-loop containing nucleoside triphosphate hydrolases"/>
    <property type="match status" value="1"/>
</dbReference>
<sequence>MLSLQNMTVCVDQKVILHHLNLQVSPGCLHVIMGQNGSGKSSFAHMLMGHPLYEVTEGLILYQGHNLAEISVQDRSKRGIFVAFQQSIAIPGVTVFQFLKEIYAAAGKPLLPAIELQELLESLLQQVALDISFLQRGLHEHFSGGEKKRLEIVQMLLLQPQLIVLDEIDSGLDVDALRIIGSVVQNYLQQNSQASCIIITHYRRILDYLKPDYVHIMHQGTIVQTGDVQLSHDVEEKGYDVYSR</sequence>
<dbReference type="InterPro" id="IPR027417">
    <property type="entry name" value="P-loop_NTPase"/>
</dbReference>
<dbReference type="PROSITE" id="PS00211">
    <property type="entry name" value="ABC_TRANSPORTER_1"/>
    <property type="match status" value="1"/>
</dbReference>
<name>A0A345ZD38_9BACT</name>
<reference evidence="5 6" key="1">
    <citation type="submission" date="2017-12" db="EMBL/GenBank/DDBJ databases">
        <title>Chromulinavorax destructans is a abundant pathogen of dominant heterotrophic picoflagllates.</title>
        <authorList>
            <person name="Deeg C.M."/>
            <person name="Zimmer M."/>
            <person name="Suttle C.A."/>
        </authorList>
    </citation>
    <scope>NUCLEOTIDE SEQUENCE [LARGE SCALE GENOMIC DNA]</scope>
    <source>
        <strain evidence="5 6">SeV1</strain>
    </source>
</reference>
<dbReference type="NCBIfam" id="TIGR01978">
    <property type="entry name" value="sufC"/>
    <property type="match status" value="1"/>
</dbReference>
<evidence type="ECO:0000313" key="6">
    <source>
        <dbReference type="Proteomes" id="UP000254834"/>
    </source>
</evidence>
<dbReference type="InterPro" id="IPR003439">
    <property type="entry name" value="ABC_transporter-like_ATP-bd"/>
</dbReference>
<evidence type="ECO:0000313" key="5">
    <source>
        <dbReference type="EMBL" id="AXK61205.1"/>
    </source>
</evidence>
<dbReference type="EMBL" id="CP025544">
    <property type="protein sequence ID" value="AXK61205.1"/>
    <property type="molecule type" value="Genomic_DNA"/>
</dbReference>
<dbReference type="Proteomes" id="UP000254834">
    <property type="component" value="Chromosome"/>
</dbReference>
<proteinExistence type="inferred from homology"/>
<dbReference type="PROSITE" id="PS50893">
    <property type="entry name" value="ABC_TRANSPORTER_2"/>
    <property type="match status" value="1"/>
</dbReference>
<evidence type="ECO:0000256" key="3">
    <source>
        <dbReference type="ARBA" id="ARBA00022840"/>
    </source>
</evidence>
<protein>
    <submittedName>
        <fullName evidence="5">Fe-S cluster assembly ATPase SufC</fullName>
    </submittedName>
</protein>
<evidence type="ECO:0000256" key="2">
    <source>
        <dbReference type="ARBA" id="ARBA00022741"/>
    </source>
</evidence>